<name>A0A4R4E4A7_9BACL</name>
<evidence type="ECO:0000313" key="1">
    <source>
        <dbReference type="EMBL" id="TCZ74289.1"/>
    </source>
</evidence>
<protein>
    <submittedName>
        <fullName evidence="1">Uncharacterized protein</fullName>
    </submittedName>
</protein>
<sequence>MKLNHLEIGHLVFLAEVVLNGKKKALMDETYQCLLYIVKSLEEAELPDVVGEQIQTLVFKIEQELRNENTRIREITGALSDHYRRNP</sequence>
<organism evidence="1 2">
    <name type="scientific">Paenibacillus albiflavus</name>
    <dbReference type="NCBI Taxonomy" id="2545760"/>
    <lineage>
        <taxon>Bacteria</taxon>
        <taxon>Bacillati</taxon>
        <taxon>Bacillota</taxon>
        <taxon>Bacilli</taxon>
        <taxon>Bacillales</taxon>
        <taxon>Paenibacillaceae</taxon>
        <taxon>Paenibacillus</taxon>
    </lineage>
</organism>
<gene>
    <name evidence="1" type="ORF">E0485_20130</name>
</gene>
<reference evidence="1 2" key="1">
    <citation type="submission" date="2019-03" db="EMBL/GenBank/DDBJ databases">
        <authorList>
            <person name="Kim M.K.M."/>
        </authorList>
    </citation>
    <scope>NUCLEOTIDE SEQUENCE [LARGE SCALE GENOMIC DNA]</scope>
    <source>
        <strain evidence="1 2">18JY21-1</strain>
    </source>
</reference>
<accession>A0A4R4E4A7</accession>
<comment type="caution">
    <text evidence="1">The sequence shown here is derived from an EMBL/GenBank/DDBJ whole genome shotgun (WGS) entry which is preliminary data.</text>
</comment>
<dbReference type="RefSeq" id="WP_132419860.1">
    <property type="nucleotide sequence ID" value="NZ_SKFG01000027.1"/>
</dbReference>
<dbReference type="EMBL" id="SKFG01000027">
    <property type="protein sequence ID" value="TCZ74289.1"/>
    <property type="molecule type" value="Genomic_DNA"/>
</dbReference>
<evidence type="ECO:0000313" key="2">
    <source>
        <dbReference type="Proteomes" id="UP000295418"/>
    </source>
</evidence>
<keyword evidence="2" id="KW-1185">Reference proteome</keyword>
<dbReference type="OrthoDB" id="2620138at2"/>
<dbReference type="Proteomes" id="UP000295418">
    <property type="component" value="Unassembled WGS sequence"/>
</dbReference>
<dbReference type="AlphaFoldDB" id="A0A4R4E4A7"/>
<proteinExistence type="predicted"/>